<protein>
    <submittedName>
        <fullName evidence="9">Glyceraldehyde-3-phosphate dehydrogenase 1</fullName>
    </submittedName>
</protein>
<dbReference type="InterPro" id="IPR020831">
    <property type="entry name" value="GlycerAld/Erythrose_P_DH"/>
</dbReference>
<dbReference type="OrthoDB" id="9803304at2"/>
<evidence type="ECO:0000313" key="9">
    <source>
        <dbReference type="EMBL" id="AWD33449.1"/>
    </source>
</evidence>
<feature type="binding site" evidence="4">
    <location>
        <position position="242"/>
    </location>
    <ligand>
        <name>D-glyceraldehyde 3-phosphate</name>
        <dbReference type="ChEBI" id="CHEBI:59776"/>
    </ligand>
</feature>
<organism evidence="9 10">
    <name type="scientific">Candidatus Fokinia solitaria</name>
    <dbReference type="NCBI Taxonomy" id="1802984"/>
    <lineage>
        <taxon>Bacteria</taxon>
        <taxon>Pseudomonadati</taxon>
        <taxon>Pseudomonadota</taxon>
        <taxon>Alphaproteobacteria</taxon>
        <taxon>Rickettsiales</taxon>
        <taxon>Candidatus Midichloriaceae</taxon>
        <taxon>Candidatus Fokinia</taxon>
    </lineage>
</organism>
<feature type="binding site" evidence="4">
    <location>
        <begin position="219"/>
        <end position="220"/>
    </location>
    <ligand>
        <name>D-glyceraldehyde 3-phosphate</name>
        <dbReference type="ChEBI" id="CHEBI:59776"/>
    </ligand>
</feature>
<name>A0A2U8BSX8_9RICK</name>
<feature type="binding site" evidence="5">
    <location>
        <position position="322"/>
    </location>
    <ligand>
        <name>NAD(+)</name>
        <dbReference type="ChEBI" id="CHEBI:57540"/>
    </ligand>
</feature>
<dbReference type="GO" id="GO:0016620">
    <property type="term" value="F:oxidoreductase activity, acting on the aldehyde or oxo group of donors, NAD or NADP as acceptor"/>
    <property type="evidence" value="ECO:0007669"/>
    <property type="project" value="InterPro"/>
</dbReference>
<dbReference type="InterPro" id="IPR020829">
    <property type="entry name" value="GlycerAld_3-P_DH_cat"/>
</dbReference>
<evidence type="ECO:0000256" key="1">
    <source>
        <dbReference type="ARBA" id="ARBA00007406"/>
    </source>
</evidence>
<dbReference type="Pfam" id="PF00044">
    <property type="entry name" value="Gp_dh_N"/>
    <property type="match status" value="1"/>
</dbReference>
<dbReference type="PIRSF" id="PIRSF000149">
    <property type="entry name" value="GAP_DH"/>
    <property type="match status" value="1"/>
</dbReference>
<dbReference type="RefSeq" id="WP_108673460.1">
    <property type="nucleotide sequence ID" value="NZ_CP025989.1"/>
</dbReference>
<keyword evidence="2" id="KW-0560">Oxidoreductase</keyword>
<evidence type="ECO:0000313" key="10">
    <source>
        <dbReference type="Proteomes" id="UP000244519"/>
    </source>
</evidence>
<evidence type="ECO:0000256" key="5">
    <source>
        <dbReference type="PIRSR" id="PIRSR000149-3"/>
    </source>
</evidence>
<feature type="active site" description="Nucleophile" evidence="3">
    <location>
        <position position="161"/>
    </location>
</feature>
<evidence type="ECO:0000256" key="3">
    <source>
        <dbReference type="PIRSR" id="PIRSR000149-1"/>
    </source>
</evidence>
<evidence type="ECO:0000256" key="7">
    <source>
        <dbReference type="RuleBase" id="RU000397"/>
    </source>
</evidence>
<dbReference type="PRINTS" id="PR00078">
    <property type="entry name" value="G3PDHDRGNASE"/>
</dbReference>
<reference evidence="9 10" key="1">
    <citation type="journal article" date="2018" name="Genome Biol. Evol.">
        <title>The Genome Sequence of "Candidatus Fokinia solitaria": Insights on Reductive Evolution in Rickettsiales.</title>
        <authorList>
            <person name="Floriano A.M."/>
            <person name="Castelli M."/>
            <person name="Krenek S."/>
            <person name="Berendonk T.U."/>
            <person name="Bazzocchi C."/>
            <person name="Petroni G."/>
            <person name="Sassera D."/>
        </authorList>
    </citation>
    <scope>NUCLEOTIDE SEQUENCE [LARGE SCALE GENOMIC DNA]</scope>
    <source>
        <strain evidence="9">Rio ETE_ALG 3VII</strain>
    </source>
</reference>
<sequence length="345" mass="38015">MKVCINGFGRIGRSVLRSFLDADAGYREYFDIVRINGRTLSAKDAAYALKYDSTHGVLNIPVQCIDDGLFFPTINKRIEVTAYENVEILSDTLNGDIELVLECSGAFNKKSLLQPYFLKGGVTNVIVSAPCEKAEHAIILGVNNDRIEEVKKGHIVTLGSCTTNCILPAIKAINDKFEITAGFVTTVHAYTNDQALLDKSHKDKRRGRAANLSIIPSKTGFTGMISELFPKLGDKIGGASLRVPVANVSTVDFRFSANCKLSVELLLDCITDYANTYADIMALNSEELVSCDFNGCKHSCIFDATQSFVNDNNARIVCWYDNEIGFSNRMLDLCKMLTVHYKTIA</sequence>
<dbReference type="EMBL" id="CP025989">
    <property type="protein sequence ID" value="AWD33449.1"/>
    <property type="molecule type" value="Genomic_DNA"/>
</dbReference>
<feature type="binding site" evidence="5">
    <location>
        <begin position="10"/>
        <end position="11"/>
    </location>
    <ligand>
        <name>NAD(+)</name>
        <dbReference type="ChEBI" id="CHEBI:57540"/>
    </ligand>
</feature>
<keyword evidence="10" id="KW-1185">Reference proteome</keyword>
<dbReference type="GO" id="GO:0051287">
    <property type="term" value="F:NAD binding"/>
    <property type="evidence" value="ECO:0007669"/>
    <property type="project" value="InterPro"/>
</dbReference>
<dbReference type="InterPro" id="IPR036291">
    <property type="entry name" value="NAD(P)-bd_dom_sf"/>
</dbReference>
<feature type="binding site" evidence="4">
    <location>
        <begin position="160"/>
        <end position="162"/>
    </location>
    <ligand>
        <name>D-glyceraldehyde 3-phosphate</name>
        <dbReference type="ChEBI" id="CHEBI:59776"/>
    </ligand>
</feature>
<dbReference type="SUPFAM" id="SSF55347">
    <property type="entry name" value="Glyceraldehyde-3-phosphate dehydrogenase-like, C-terminal domain"/>
    <property type="match status" value="1"/>
</dbReference>
<dbReference type="SMART" id="SM00846">
    <property type="entry name" value="Gp_dh_N"/>
    <property type="match status" value="1"/>
</dbReference>
<dbReference type="Gene3D" id="3.40.50.720">
    <property type="entry name" value="NAD(P)-binding Rossmann-like Domain"/>
    <property type="match status" value="1"/>
</dbReference>
<dbReference type="SUPFAM" id="SSF51735">
    <property type="entry name" value="NAD(P)-binding Rossmann-fold domains"/>
    <property type="match status" value="1"/>
</dbReference>
<evidence type="ECO:0000256" key="6">
    <source>
        <dbReference type="PIRSR" id="PIRSR000149-4"/>
    </source>
</evidence>
<feature type="site" description="Activates thiol group during catalysis" evidence="6">
    <location>
        <position position="188"/>
    </location>
</feature>
<dbReference type="PANTHER" id="PTHR43148">
    <property type="entry name" value="GLYCERALDEHYDE-3-PHOSPHATE DEHYDROGENASE 2"/>
    <property type="match status" value="1"/>
</dbReference>
<proteinExistence type="inferred from homology"/>
<feature type="domain" description="Glyceraldehyde 3-phosphate dehydrogenase NAD(P) binding" evidence="8">
    <location>
        <begin position="1"/>
        <end position="161"/>
    </location>
</feature>
<evidence type="ECO:0000259" key="8">
    <source>
        <dbReference type="SMART" id="SM00846"/>
    </source>
</evidence>
<feature type="binding site" evidence="4">
    <location>
        <position position="191"/>
    </location>
    <ligand>
        <name>D-glyceraldehyde 3-phosphate</name>
        <dbReference type="ChEBI" id="CHEBI:59776"/>
    </ligand>
</feature>
<dbReference type="Pfam" id="PF02800">
    <property type="entry name" value="Gp_dh_C"/>
    <property type="match status" value="1"/>
</dbReference>
<dbReference type="FunFam" id="3.30.360.10:FF:000002">
    <property type="entry name" value="Glyceraldehyde-3-phosphate dehydrogenase"/>
    <property type="match status" value="1"/>
</dbReference>
<dbReference type="Proteomes" id="UP000244519">
    <property type="component" value="Chromosome"/>
</dbReference>
<accession>A0A2U8BSX8</accession>
<evidence type="ECO:0000256" key="4">
    <source>
        <dbReference type="PIRSR" id="PIRSR000149-2"/>
    </source>
</evidence>
<dbReference type="KEGG" id="fso:Fsol_00671"/>
<comment type="similarity">
    <text evidence="1 7">Belongs to the glyceraldehyde-3-phosphate dehydrogenase family.</text>
</comment>
<dbReference type="InterPro" id="IPR020828">
    <property type="entry name" value="GlycerAld_3-P_DH_NAD(P)-bd"/>
</dbReference>
<keyword evidence="5" id="KW-0520">NAD</keyword>
<dbReference type="AlphaFoldDB" id="A0A2U8BSX8"/>
<evidence type="ECO:0000256" key="2">
    <source>
        <dbReference type="ARBA" id="ARBA00023002"/>
    </source>
</evidence>
<dbReference type="Gene3D" id="3.30.360.10">
    <property type="entry name" value="Dihydrodipicolinate Reductase, domain 2"/>
    <property type="match status" value="1"/>
</dbReference>
<gene>
    <name evidence="9" type="ORF">Fsol_00671</name>
</gene>
<feature type="binding site" evidence="5">
    <location>
        <position position="128"/>
    </location>
    <ligand>
        <name>NAD(+)</name>
        <dbReference type="ChEBI" id="CHEBI:57540"/>
    </ligand>
</feature>
<keyword evidence="5" id="KW-0547">Nucleotide-binding</keyword>